<dbReference type="InterPro" id="IPR036390">
    <property type="entry name" value="WH_DNA-bd_sf"/>
</dbReference>
<dbReference type="STRING" id="995060.SAMN04487904_110101"/>
<organism evidence="6 7">
    <name type="scientific">Actinopolyspora righensis</name>
    <dbReference type="NCBI Taxonomy" id="995060"/>
    <lineage>
        <taxon>Bacteria</taxon>
        <taxon>Bacillati</taxon>
        <taxon>Actinomycetota</taxon>
        <taxon>Actinomycetes</taxon>
        <taxon>Actinopolysporales</taxon>
        <taxon>Actinopolysporaceae</taxon>
        <taxon>Actinopolyspora</taxon>
        <taxon>Actinopolyspora alba group</taxon>
    </lineage>
</organism>
<evidence type="ECO:0000256" key="4">
    <source>
        <dbReference type="ARBA" id="ARBA00023163"/>
    </source>
</evidence>
<keyword evidence="2" id="KW-0805">Transcription regulation</keyword>
<dbReference type="FunFam" id="1.10.10.10:FF:000001">
    <property type="entry name" value="LysR family transcriptional regulator"/>
    <property type="match status" value="1"/>
</dbReference>
<dbReference type="GO" id="GO:0032993">
    <property type="term" value="C:protein-DNA complex"/>
    <property type="evidence" value="ECO:0007669"/>
    <property type="project" value="TreeGrafter"/>
</dbReference>
<dbReference type="PANTHER" id="PTHR30346">
    <property type="entry name" value="TRANSCRIPTIONAL DUAL REGULATOR HCAR-RELATED"/>
    <property type="match status" value="1"/>
</dbReference>
<evidence type="ECO:0000259" key="5">
    <source>
        <dbReference type="PROSITE" id="PS50931"/>
    </source>
</evidence>
<feature type="domain" description="HTH lysR-type" evidence="5">
    <location>
        <begin position="1"/>
        <end position="58"/>
    </location>
</feature>
<evidence type="ECO:0000313" key="7">
    <source>
        <dbReference type="Proteomes" id="UP000199165"/>
    </source>
</evidence>
<dbReference type="PRINTS" id="PR00039">
    <property type="entry name" value="HTHLYSR"/>
</dbReference>
<dbReference type="InterPro" id="IPR000847">
    <property type="entry name" value="LysR_HTH_N"/>
</dbReference>
<evidence type="ECO:0000256" key="2">
    <source>
        <dbReference type="ARBA" id="ARBA00023015"/>
    </source>
</evidence>
<protein>
    <submittedName>
        <fullName evidence="6">Regulatory helix-turn-helix protein, lysR family</fullName>
    </submittedName>
</protein>
<dbReference type="EMBL" id="FPAT01000010">
    <property type="protein sequence ID" value="SFT84417.1"/>
    <property type="molecule type" value="Genomic_DNA"/>
</dbReference>
<dbReference type="PANTHER" id="PTHR30346:SF0">
    <property type="entry name" value="HCA OPERON TRANSCRIPTIONAL ACTIVATOR HCAR"/>
    <property type="match status" value="1"/>
</dbReference>
<dbReference type="GO" id="GO:0003677">
    <property type="term" value="F:DNA binding"/>
    <property type="evidence" value="ECO:0007669"/>
    <property type="project" value="UniProtKB-KW"/>
</dbReference>
<keyword evidence="3" id="KW-0238">DNA-binding</keyword>
<dbReference type="InterPro" id="IPR036388">
    <property type="entry name" value="WH-like_DNA-bd_sf"/>
</dbReference>
<dbReference type="Proteomes" id="UP000199165">
    <property type="component" value="Unassembled WGS sequence"/>
</dbReference>
<name>A0A1I7BB94_9ACTN</name>
<reference evidence="7" key="1">
    <citation type="submission" date="2016-10" db="EMBL/GenBank/DDBJ databases">
        <authorList>
            <person name="Varghese N."/>
            <person name="Submissions S."/>
        </authorList>
    </citation>
    <scope>NUCLEOTIDE SEQUENCE [LARGE SCALE GENOMIC DNA]</scope>
    <source>
        <strain evidence="7">DSM 45501</strain>
    </source>
</reference>
<sequence length="107" mass="11882">MHEREIRAFVTIADARRMDRAAQQLGYSQPAISYQIKCLEKSLRTKLFERTPEGVRLTDSGNRILPAARELLELMERMKRSSGVDGAAAGLDHLLTGRMGAPSAVAR</sequence>
<dbReference type="SUPFAM" id="SSF46785">
    <property type="entry name" value="Winged helix' DNA-binding domain"/>
    <property type="match status" value="1"/>
</dbReference>
<dbReference type="RefSeq" id="WP_092979694.1">
    <property type="nucleotide sequence ID" value="NZ_FPAT01000010.1"/>
</dbReference>
<evidence type="ECO:0000256" key="1">
    <source>
        <dbReference type="ARBA" id="ARBA00009437"/>
    </source>
</evidence>
<keyword evidence="7" id="KW-1185">Reference proteome</keyword>
<proteinExistence type="inferred from homology"/>
<dbReference type="Gene3D" id="1.10.10.10">
    <property type="entry name" value="Winged helix-like DNA-binding domain superfamily/Winged helix DNA-binding domain"/>
    <property type="match status" value="1"/>
</dbReference>
<gene>
    <name evidence="6" type="ORF">SAMN04487904_110101</name>
</gene>
<dbReference type="PROSITE" id="PS50931">
    <property type="entry name" value="HTH_LYSR"/>
    <property type="match status" value="1"/>
</dbReference>
<dbReference type="Pfam" id="PF00126">
    <property type="entry name" value="HTH_1"/>
    <property type="match status" value="1"/>
</dbReference>
<evidence type="ECO:0000313" key="6">
    <source>
        <dbReference type="EMBL" id="SFT84417.1"/>
    </source>
</evidence>
<dbReference type="AlphaFoldDB" id="A0A1I7BB94"/>
<accession>A0A1I7BB94</accession>
<dbReference type="GO" id="GO:0003700">
    <property type="term" value="F:DNA-binding transcription factor activity"/>
    <property type="evidence" value="ECO:0007669"/>
    <property type="project" value="InterPro"/>
</dbReference>
<keyword evidence="4" id="KW-0804">Transcription</keyword>
<evidence type="ECO:0000256" key="3">
    <source>
        <dbReference type="ARBA" id="ARBA00023125"/>
    </source>
</evidence>
<comment type="similarity">
    <text evidence="1">Belongs to the LysR transcriptional regulatory family.</text>
</comment>